<organism evidence="2 3">
    <name type="scientific">Oedothorax gibbosus</name>
    <dbReference type="NCBI Taxonomy" id="931172"/>
    <lineage>
        <taxon>Eukaryota</taxon>
        <taxon>Metazoa</taxon>
        <taxon>Ecdysozoa</taxon>
        <taxon>Arthropoda</taxon>
        <taxon>Chelicerata</taxon>
        <taxon>Arachnida</taxon>
        <taxon>Araneae</taxon>
        <taxon>Araneomorphae</taxon>
        <taxon>Entelegynae</taxon>
        <taxon>Araneoidea</taxon>
        <taxon>Linyphiidae</taxon>
        <taxon>Erigoninae</taxon>
        <taxon>Oedothorax</taxon>
    </lineage>
</organism>
<dbReference type="EMBL" id="JAFNEN010000458">
    <property type="protein sequence ID" value="KAG8182573.1"/>
    <property type="molecule type" value="Genomic_DNA"/>
</dbReference>
<sequence>MTIQFLKQRFGQRPYSLFKSIGHKLARREARCERRGVSRFGDYCLLSFWSLMFNIPFAPGINYWRGWSCKTTKGVLGKRSQELFTGFERQQLGLGLIGDMLLPEIWLMTFDF</sequence>
<accession>A0AAV6VWT4</accession>
<protein>
    <submittedName>
        <fullName evidence="2">Uncharacterized protein</fullName>
    </submittedName>
</protein>
<dbReference type="AlphaFoldDB" id="A0AAV6VWT4"/>
<reference evidence="2 3" key="1">
    <citation type="journal article" date="2022" name="Nat. Ecol. Evol.">
        <title>A masculinizing supergene underlies an exaggerated male reproductive morph in a spider.</title>
        <authorList>
            <person name="Hendrickx F."/>
            <person name="De Corte Z."/>
            <person name="Sonet G."/>
            <person name="Van Belleghem S.M."/>
            <person name="Kostlbacher S."/>
            <person name="Vangestel C."/>
        </authorList>
    </citation>
    <scope>NUCLEOTIDE SEQUENCE [LARGE SCALE GENOMIC DNA]</scope>
    <source>
        <strain evidence="2">W744_W776</strain>
    </source>
</reference>
<gene>
    <name evidence="1" type="ORF">JTE90_021713</name>
    <name evidence="2" type="ORF">JTE90_028750</name>
</gene>
<comment type="caution">
    <text evidence="2">The sequence shown here is derived from an EMBL/GenBank/DDBJ whole genome shotgun (WGS) entry which is preliminary data.</text>
</comment>
<evidence type="ECO:0000313" key="3">
    <source>
        <dbReference type="Proteomes" id="UP000827092"/>
    </source>
</evidence>
<name>A0AAV6VWT4_9ARAC</name>
<proteinExistence type="predicted"/>
<evidence type="ECO:0000313" key="1">
    <source>
        <dbReference type="EMBL" id="KAG8182573.1"/>
    </source>
</evidence>
<evidence type="ECO:0000313" key="2">
    <source>
        <dbReference type="EMBL" id="KAG8201079.1"/>
    </source>
</evidence>
<dbReference type="EMBL" id="JAFNEN010000008">
    <property type="protein sequence ID" value="KAG8201079.1"/>
    <property type="molecule type" value="Genomic_DNA"/>
</dbReference>
<dbReference type="Proteomes" id="UP000827092">
    <property type="component" value="Unassembled WGS sequence"/>
</dbReference>
<keyword evidence="3" id="KW-1185">Reference proteome</keyword>